<feature type="chain" id="PRO_5045743907" description="Tripartite tricarboxylate transporter family receptor" evidence="2">
    <location>
        <begin position="34"/>
        <end position="82"/>
    </location>
</feature>
<evidence type="ECO:0000313" key="3">
    <source>
        <dbReference type="EMBL" id="BDI04128.1"/>
    </source>
</evidence>
<evidence type="ECO:0000313" key="4">
    <source>
        <dbReference type="Proteomes" id="UP001057498"/>
    </source>
</evidence>
<dbReference type="EMBL" id="AP025730">
    <property type="protein sequence ID" value="BDI04128.1"/>
    <property type="molecule type" value="Genomic_DNA"/>
</dbReference>
<keyword evidence="4" id="KW-1185">Reference proteome</keyword>
<evidence type="ECO:0000256" key="1">
    <source>
        <dbReference type="SAM" id="MobiDB-lite"/>
    </source>
</evidence>
<gene>
    <name evidence="3" type="ORF">CATMQ487_10980</name>
</gene>
<keyword evidence="2" id="KW-0732">Signal</keyword>
<feature type="signal peptide" evidence="2">
    <location>
        <begin position="1"/>
        <end position="33"/>
    </location>
</feature>
<dbReference type="InterPro" id="IPR042100">
    <property type="entry name" value="Bug_dom1"/>
</dbReference>
<dbReference type="RefSeq" id="WP_251972275.1">
    <property type="nucleotide sequence ID" value="NZ_AP025730.1"/>
</dbReference>
<dbReference type="Proteomes" id="UP001057498">
    <property type="component" value="Chromosome"/>
</dbReference>
<reference evidence="3" key="1">
    <citation type="submission" date="2022-04" db="EMBL/GenBank/DDBJ databases">
        <title>Whole genome sequence of Sphaerotilus sp. FB-5.</title>
        <authorList>
            <person name="Takeda M."/>
            <person name="Narihara S."/>
            <person name="Akimoto M."/>
            <person name="Akimoto R."/>
            <person name="Nishiyashiki S."/>
            <person name="Murakami T."/>
        </authorList>
    </citation>
    <scope>NUCLEOTIDE SEQUENCE</scope>
    <source>
        <strain evidence="3">FB-5</strain>
    </source>
</reference>
<accession>A0ABN6PJV8</accession>
<protein>
    <recommendedName>
        <fullName evidence="5">Tripartite tricarboxylate transporter family receptor</fullName>
    </recommendedName>
</protein>
<feature type="region of interest" description="Disordered" evidence="1">
    <location>
        <begin position="54"/>
        <end position="82"/>
    </location>
</feature>
<sequence>MIHRHPTRQPTRRSALAAFAVAAVLCAPLPGVAQTFPDHQVKLVVGFPPGSGPDLVARHHGGATPGGAAGGAHLHRGRPPEG</sequence>
<name>A0ABN6PJV8_9BURK</name>
<evidence type="ECO:0000256" key="2">
    <source>
        <dbReference type="SAM" id="SignalP"/>
    </source>
</evidence>
<evidence type="ECO:0008006" key="5">
    <source>
        <dbReference type="Google" id="ProtNLM"/>
    </source>
</evidence>
<dbReference type="Gene3D" id="3.40.190.150">
    <property type="entry name" value="Bordetella uptake gene, domain 1"/>
    <property type="match status" value="1"/>
</dbReference>
<feature type="compositionally biased region" description="Basic residues" evidence="1">
    <location>
        <begin position="73"/>
        <end position="82"/>
    </location>
</feature>
<organism evidence="3 4">
    <name type="scientific">Sphaerotilus microaerophilus</name>
    <dbReference type="NCBI Taxonomy" id="2914710"/>
    <lineage>
        <taxon>Bacteria</taxon>
        <taxon>Pseudomonadati</taxon>
        <taxon>Pseudomonadota</taxon>
        <taxon>Betaproteobacteria</taxon>
        <taxon>Burkholderiales</taxon>
        <taxon>Sphaerotilaceae</taxon>
        <taxon>Sphaerotilus</taxon>
    </lineage>
</organism>
<proteinExistence type="predicted"/>